<dbReference type="Proteomes" id="UP000177987">
    <property type="component" value="Unassembled WGS sequence"/>
</dbReference>
<organism evidence="1 2">
    <name type="scientific">Candidatus Yonathbacteria bacterium RIFCSPLOWO2_01_FULL_47_33b</name>
    <dbReference type="NCBI Taxonomy" id="1802727"/>
    <lineage>
        <taxon>Bacteria</taxon>
        <taxon>Candidatus Yonathiibacteriota</taxon>
    </lineage>
</organism>
<gene>
    <name evidence="1" type="ORF">A2937_03865</name>
</gene>
<dbReference type="EMBL" id="MHUW01000017">
    <property type="protein sequence ID" value="OHA83429.1"/>
    <property type="molecule type" value="Genomic_DNA"/>
</dbReference>
<evidence type="ECO:0000313" key="2">
    <source>
        <dbReference type="Proteomes" id="UP000177987"/>
    </source>
</evidence>
<dbReference type="AlphaFoldDB" id="A0A1G2SFK2"/>
<accession>A0A1G2SFK2</accession>
<proteinExistence type="predicted"/>
<sequence length="138" mass="16092">MAWFMKFFYGRPVYAVKFINIDCDKRMFLDHIHAHIHRNNDIDLIEKYGLSIRTAKTLMGQQWFITDMGNLVRGETKGLMPLHVRIPIDCNLDFLSSCGREKMNRSYANVPVHIKGFHLEENGKVDSSGGFRILFKKK</sequence>
<reference evidence="1 2" key="1">
    <citation type="journal article" date="2016" name="Nat. Commun.">
        <title>Thousands of microbial genomes shed light on interconnected biogeochemical processes in an aquifer system.</title>
        <authorList>
            <person name="Anantharaman K."/>
            <person name="Brown C.T."/>
            <person name="Hug L.A."/>
            <person name="Sharon I."/>
            <person name="Castelle C.J."/>
            <person name="Probst A.J."/>
            <person name="Thomas B.C."/>
            <person name="Singh A."/>
            <person name="Wilkins M.J."/>
            <person name="Karaoz U."/>
            <person name="Brodie E.L."/>
            <person name="Williams K.H."/>
            <person name="Hubbard S.S."/>
            <person name="Banfield J.F."/>
        </authorList>
    </citation>
    <scope>NUCLEOTIDE SEQUENCE [LARGE SCALE GENOMIC DNA]</scope>
</reference>
<name>A0A1G2SFK2_9BACT</name>
<evidence type="ECO:0000313" key="1">
    <source>
        <dbReference type="EMBL" id="OHA83429.1"/>
    </source>
</evidence>
<comment type="caution">
    <text evidence="1">The sequence shown here is derived from an EMBL/GenBank/DDBJ whole genome shotgun (WGS) entry which is preliminary data.</text>
</comment>
<protein>
    <submittedName>
        <fullName evidence="1">Uncharacterized protein</fullName>
    </submittedName>
</protein>